<dbReference type="AlphaFoldDB" id="A0A841GSM0"/>
<comment type="similarity">
    <text evidence="1">Belongs to the GST superfamily.</text>
</comment>
<dbReference type="InterPro" id="IPR040079">
    <property type="entry name" value="Glutathione_S-Trfase"/>
</dbReference>
<dbReference type="CDD" id="cd10291">
    <property type="entry name" value="GST_C_YfcG_like"/>
    <property type="match status" value="1"/>
</dbReference>
<dbReference type="PROSITE" id="PS50405">
    <property type="entry name" value="GST_CTER"/>
    <property type="match status" value="1"/>
</dbReference>
<accession>A0A841GSM0</accession>
<organism evidence="4 5">
    <name type="scientific">Tolumonas osonensis</name>
    <dbReference type="NCBI Taxonomy" id="675874"/>
    <lineage>
        <taxon>Bacteria</taxon>
        <taxon>Pseudomonadati</taxon>
        <taxon>Pseudomonadota</taxon>
        <taxon>Gammaproteobacteria</taxon>
        <taxon>Aeromonadales</taxon>
        <taxon>Aeromonadaceae</taxon>
        <taxon>Tolumonas</taxon>
    </lineage>
</organism>
<dbReference type="SFLD" id="SFLDS00019">
    <property type="entry name" value="Glutathione_Transferase_(cytos"/>
    <property type="match status" value="1"/>
</dbReference>
<dbReference type="SFLD" id="SFLDG00358">
    <property type="entry name" value="Main_(cytGST)"/>
    <property type="match status" value="1"/>
</dbReference>
<keyword evidence="5" id="KW-1185">Reference proteome</keyword>
<dbReference type="InterPro" id="IPR010987">
    <property type="entry name" value="Glutathione-S-Trfase_C-like"/>
</dbReference>
<dbReference type="GO" id="GO:0016491">
    <property type="term" value="F:oxidoreductase activity"/>
    <property type="evidence" value="ECO:0007669"/>
    <property type="project" value="UniProtKB-KW"/>
</dbReference>
<dbReference type="EC" id="1.8.4.-" evidence="4"/>
<dbReference type="EMBL" id="JACHGR010000010">
    <property type="protein sequence ID" value="MBB6056813.1"/>
    <property type="molecule type" value="Genomic_DNA"/>
</dbReference>
<evidence type="ECO:0000256" key="1">
    <source>
        <dbReference type="RuleBase" id="RU003494"/>
    </source>
</evidence>
<dbReference type="Pfam" id="PF00043">
    <property type="entry name" value="GST_C"/>
    <property type="match status" value="1"/>
</dbReference>
<dbReference type="SFLD" id="SFLDG01151">
    <property type="entry name" value="Main.2:_Nu-like"/>
    <property type="match status" value="1"/>
</dbReference>
<dbReference type="Gene3D" id="3.40.30.10">
    <property type="entry name" value="Glutaredoxin"/>
    <property type="match status" value="1"/>
</dbReference>
<dbReference type="InterPro" id="IPR004045">
    <property type="entry name" value="Glutathione_S-Trfase_N"/>
</dbReference>
<feature type="domain" description="GST C-terminal" evidence="3">
    <location>
        <begin position="85"/>
        <end position="208"/>
    </location>
</feature>
<protein>
    <submittedName>
        <fullName evidence="4">GST-like protein</fullName>
        <ecNumber evidence="4">1.8.4.-</ecNumber>
    </submittedName>
</protein>
<evidence type="ECO:0000259" key="3">
    <source>
        <dbReference type="PROSITE" id="PS50405"/>
    </source>
</evidence>
<gene>
    <name evidence="4" type="ORF">HNR75_002760</name>
</gene>
<dbReference type="RefSeq" id="WP_188027534.1">
    <property type="nucleotide sequence ID" value="NZ_JACHGR010000010.1"/>
</dbReference>
<keyword evidence="4" id="KW-0560">Oxidoreductase</keyword>
<dbReference type="PANTHER" id="PTHR44051:SF19">
    <property type="entry name" value="DISULFIDE-BOND OXIDOREDUCTASE YFCG"/>
    <property type="match status" value="1"/>
</dbReference>
<dbReference type="Proteomes" id="UP000585721">
    <property type="component" value="Unassembled WGS sequence"/>
</dbReference>
<dbReference type="InterPro" id="IPR036282">
    <property type="entry name" value="Glutathione-S-Trfase_C_sf"/>
</dbReference>
<feature type="domain" description="GST N-terminal" evidence="2">
    <location>
        <begin position="1"/>
        <end position="82"/>
    </location>
</feature>
<dbReference type="InterPro" id="IPR036249">
    <property type="entry name" value="Thioredoxin-like_sf"/>
</dbReference>
<dbReference type="SUPFAM" id="SSF52833">
    <property type="entry name" value="Thioredoxin-like"/>
    <property type="match status" value="1"/>
</dbReference>
<dbReference type="Pfam" id="PF02798">
    <property type="entry name" value="GST_N"/>
    <property type="match status" value="1"/>
</dbReference>
<evidence type="ECO:0000259" key="2">
    <source>
        <dbReference type="PROSITE" id="PS50404"/>
    </source>
</evidence>
<evidence type="ECO:0000313" key="5">
    <source>
        <dbReference type="Proteomes" id="UP000585721"/>
    </source>
</evidence>
<evidence type="ECO:0000313" key="4">
    <source>
        <dbReference type="EMBL" id="MBB6056813.1"/>
    </source>
</evidence>
<dbReference type="Gene3D" id="1.20.1050.10">
    <property type="match status" value="1"/>
</dbReference>
<reference evidence="4 5" key="1">
    <citation type="submission" date="2020-08" db="EMBL/GenBank/DDBJ databases">
        <title>Genomic Encyclopedia of Type Strains, Phase IV (KMG-IV): sequencing the most valuable type-strain genomes for metagenomic binning, comparative biology and taxonomic classification.</title>
        <authorList>
            <person name="Goeker M."/>
        </authorList>
    </citation>
    <scope>NUCLEOTIDE SEQUENCE [LARGE SCALE GENOMIC DNA]</scope>
    <source>
        <strain evidence="4 5">DSM 22975</strain>
    </source>
</reference>
<dbReference type="CDD" id="cd03048">
    <property type="entry name" value="GST_N_Ure2p_like"/>
    <property type="match status" value="1"/>
</dbReference>
<proteinExistence type="inferred from homology"/>
<dbReference type="PROSITE" id="PS50404">
    <property type="entry name" value="GST_NTER"/>
    <property type="match status" value="1"/>
</dbReference>
<dbReference type="InterPro" id="IPR004046">
    <property type="entry name" value="GST_C"/>
</dbReference>
<dbReference type="PANTHER" id="PTHR44051">
    <property type="entry name" value="GLUTATHIONE S-TRANSFERASE-RELATED"/>
    <property type="match status" value="1"/>
</dbReference>
<sequence length="225" mass="25782">MYTLFYAPTPNGKKITLMLEALDVPYQVIPINIRKGDQFLPSFLAISPNNRIPALIDHDTGIGIFESGTILTYLAEKHGKFLPANGSARYVVLQWLHWQIGGLGPMAGQNHHFNHYAAEIVPYGIKRYTEETARLYGVLNKQLADKTYIAGEEYTIADMAIYPWITLYEHQKQDISQFPHIARYLQMMAARDDVQRGMQKYADFDWETSLTESQLQGLIEQNLQR</sequence>
<comment type="caution">
    <text evidence="4">The sequence shown here is derived from an EMBL/GenBank/DDBJ whole genome shotgun (WGS) entry which is preliminary data.</text>
</comment>
<dbReference type="SUPFAM" id="SSF47616">
    <property type="entry name" value="GST C-terminal domain-like"/>
    <property type="match status" value="1"/>
</dbReference>
<name>A0A841GSM0_9GAMM</name>